<protein>
    <recommendedName>
        <fullName evidence="7">TatD related DNase</fullName>
    </recommendedName>
</protein>
<gene>
    <name evidence="6" type="ORF">OMED0929_LOCUS7201</name>
</gene>
<dbReference type="InterPro" id="IPR001130">
    <property type="entry name" value="TatD-like"/>
</dbReference>
<dbReference type="PANTHER" id="PTHR10060:SF15">
    <property type="entry name" value="DEOXYRIBONUCLEASE TATDN1"/>
    <property type="match status" value="1"/>
</dbReference>
<dbReference type="InterPro" id="IPR050891">
    <property type="entry name" value="TatD-type_Hydrolase"/>
</dbReference>
<dbReference type="GO" id="GO:0046872">
    <property type="term" value="F:metal ion binding"/>
    <property type="evidence" value="ECO:0007669"/>
    <property type="project" value="UniProtKB-KW"/>
</dbReference>
<keyword evidence="4" id="KW-0378">Hydrolase</keyword>
<evidence type="ECO:0000256" key="4">
    <source>
        <dbReference type="ARBA" id="ARBA00022801"/>
    </source>
</evidence>
<dbReference type="GO" id="GO:0005829">
    <property type="term" value="C:cytosol"/>
    <property type="evidence" value="ECO:0007669"/>
    <property type="project" value="TreeGrafter"/>
</dbReference>
<proteinExistence type="inferred from homology"/>
<dbReference type="Gene3D" id="3.20.20.140">
    <property type="entry name" value="Metal-dependent hydrolases"/>
    <property type="match status" value="1"/>
</dbReference>
<dbReference type="GO" id="GO:0008296">
    <property type="term" value="F:3'-5'-DNA exonuclease activity"/>
    <property type="evidence" value="ECO:0007669"/>
    <property type="project" value="TreeGrafter"/>
</dbReference>
<evidence type="ECO:0008006" key="7">
    <source>
        <dbReference type="Google" id="ProtNLM"/>
    </source>
</evidence>
<evidence type="ECO:0000256" key="2">
    <source>
        <dbReference type="ARBA" id="ARBA00022722"/>
    </source>
</evidence>
<reference evidence="6" key="1">
    <citation type="submission" date="2021-01" db="EMBL/GenBank/DDBJ databases">
        <authorList>
            <person name="Corre E."/>
            <person name="Pelletier E."/>
            <person name="Niang G."/>
            <person name="Scheremetjew M."/>
            <person name="Finn R."/>
            <person name="Kale V."/>
            <person name="Holt S."/>
            <person name="Cochrane G."/>
            <person name="Meng A."/>
            <person name="Brown T."/>
            <person name="Cohen L."/>
        </authorList>
    </citation>
    <scope>NUCLEOTIDE SEQUENCE</scope>
    <source>
        <strain evidence="6">Clade-D-RCC2572</strain>
    </source>
</reference>
<accession>A0A7S0KRD3</accession>
<dbReference type="AlphaFoldDB" id="A0A7S0KRD3"/>
<sequence length="326" mass="35618">MAMRFIDVGANMMDDMFRGMYRGKRAHDDDTGAVLARARAVGVEKIIVTCGTLEEARSGVEMVRESRMINASIGPELYATVGVHPTRAYAFRDDPEGADAHVAKLLRVAEDGARDGAIVAIGECGLDYDRLEFCDAETQREAFARHFELARAVGLPMFLHMRGGGEYVVIDDFVDILSVNAEGLTMCVVHSFDGSLSDAERVLAVAPGRVFIGVNGCSLRSEANIDVIRAIPLDAMVLETDAPWCGIKRTHAGYVHLDLPPEHFPLAVKKEKHVPGETLVRDRNEPAHALAVAQIIAGIKGIDVNIVADVTYRNAQRVFFAQQMIE</sequence>
<dbReference type="InterPro" id="IPR032466">
    <property type="entry name" value="Metal_Hydrolase"/>
</dbReference>
<keyword evidence="3 5" id="KW-0479">Metal-binding</keyword>
<dbReference type="PANTHER" id="PTHR10060">
    <property type="entry name" value="TATD FAMILY DEOXYRIBONUCLEASE"/>
    <property type="match status" value="1"/>
</dbReference>
<feature type="binding site" evidence="5">
    <location>
        <position position="190"/>
    </location>
    <ligand>
        <name>a divalent metal cation</name>
        <dbReference type="ChEBI" id="CHEBI:60240"/>
        <label>2</label>
    </ligand>
</feature>
<evidence type="ECO:0000313" key="6">
    <source>
        <dbReference type="EMBL" id="CAD8588895.1"/>
    </source>
</evidence>
<keyword evidence="2" id="KW-0540">Nuclease</keyword>
<dbReference type="PIRSF" id="PIRSF005902">
    <property type="entry name" value="DNase_TatD"/>
    <property type="match status" value="1"/>
</dbReference>
<dbReference type="EMBL" id="HBEW01008544">
    <property type="protein sequence ID" value="CAD8588895.1"/>
    <property type="molecule type" value="Transcribed_RNA"/>
</dbReference>
<dbReference type="CDD" id="cd01310">
    <property type="entry name" value="TatD_DNAse"/>
    <property type="match status" value="1"/>
</dbReference>
<evidence type="ECO:0000256" key="5">
    <source>
        <dbReference type="PIRSR" id="PIRSR005902-1"/>
    </source>
</evidence>
<comment type="similarity">
    <text evidence="1">Belongs to the metallo-dependent hydrolases superfamily. TatD-type hydrolase family.</text>
</comment>
<evidence type="ECO:0000256" key="3">
    <source>
        <dbReference type="ARBA" id="ARBA00022723"/>
    </source>
</evidence>
<feature type="binding site" evidence="5">
    <location>
        <position position="241"/>
    </location>
    <ligand>
        <name>a divalent metal cation</name>
        <dbReference type="ChEBI" id="CHEBI:60240"/>
        <label>1</label>
    </ligand>
</feature>
<organism evidence="6">
    <name type="scientific">Ostreococcus mediterraneus</name>
    <dbReference type="NCBI Taxonomy" id="1486918"/>
    <lineage>
        <taxon>Eukaryota</taxon>
        <taxon>Viridiplantae</taxon>
        <taxon>Chlorophyta</taxon>
        <taxon>Mamiellophyceae</taxon>
        <taxon>Mamiellales</taxon>
        <taxon>Bathycoccaceae</taxon>
        <taxon>Ostreococcus</taxon>
    </lineage>
</organism>
<dbReference type="Pfam" id="PF01026">
    <property type="entry name" value="TatD_DNase"/>
    <property type="match status" value="1"/>
</dbReference>
<feature type="binding site" evidence="5">
    <location>
        <position position="160"/>
    </location>
    <ligand>
        <name>a divalent metal cation</name>
        <dbReference type="ChEBI" id="CHEBI:60240"/>
        <label>2</label>
    </ligand>
</feature>
<name>A0A7S0KRD3_9CHLO</name>
<dbReference type="SUPFAM" id="SSF51556">
    <property type="entry name" value="Metallo-dependent hydrolases"/>
    <property type="match status" value="1"/>
</dbReference>
<evidence type="ECO:0000256" key="1">
    <source>
        <dbReference type="ARBA" id="ARBA00009275"/>
    </source>
</evidence>
<feature type="binding site" evidence="5">
    <location>
        <position position="123"/>
    </location>
    <ligand>
        <name>a divalent metal cation</name>
        <dbReference type="ChEBI" id="CHEBI:60240"/>
        <label>1</label>
    </ligand>
</feature>